<feature type="domain" description="Ketosynthase family 3 (KS3)" evidence="4">
    <location>
        <begin position="1"/>
        <end position="421"/>
    </location>
</feature>
<reference evidence="5 6" key="1">
    <citation type="submission" date="2015-07" db="EMBL/GenBank/DDBJ databases">
        <authorList>
            <person name="Noorani M."/>
        </authorList>
    </citation>
    <scope>NUCLEOTIDE SEQUENCE [LARGE SCALE GENOMIC DNA]</scope>
    <source>
        <strain evidence="5 6">NRRL B-24567</strain>
    </source>
</reference>
<dbReference type="PANTHER" id="PTHR11712">
    <property type="entry name" value="POLYKETIDE SYNTHASE-RELATED"/>
    <property type="match status" value="1"/>
</dbReference>
<dbReference type="OrthoDB" id="9808669at2"/>
<dbReference type="InterPro" id="IPR014031">
    <property type="entry name" value="Ketoacyl_synth_C"/>
</dbReference>
<sequence>MREVVVTGLGVVSPAGIGKDAFWDTVSAGRSVTKPLSDITSSALFKEFAFLSDAVAEVPGFEEQIPSLPPEVQRLDRYVQFAVAAAAQAMRDAGLEAGGHAADRTGISLSTAICGTPKMEEEFLAVTDQGRKPVDPAKAGRDLYLASMSNTPGTVLSALFGAQGPCVTLSTGCIGGIDAVGHAFETIAHGDADVMIAGATEAPITPVTVASFEIINCLSRAHKDRPEAASRPYDDGRDGFVLGEGCGILVLEEREHARARGATPYLRVDGFSHTSNAIHMTDLLSDGADLTRAMTQAVQRAGLTPDDIDHVSSHGSSTRQNDTCETSALKLALGPRARAIPVNSAKSMLGHALAAASAMELVLCALACTHRFVHPTANYENPDPTCDLDYVPGTGRPWDGEVILKDASGFAGLHAALVAGAVREGGRR</sequence>
<dbReference type="Pfam" id="PF00109">
    <property type="entry name" value="ketoacyl-synt"/>
    <property type="match status" value="1"/>
</dbReference>
<dbReference type="PROSITE" id="PS52004">
    <property type="entry name" value="KS3_2"/>
    <property type="match status" value="1"/>
</dbReference>
<protein>
    <submittedName>
        <fullName evidence="5">Beta-ketoacyl synthase</fullName>
    </submittedName>
</protein>
<dbReference type="InterPro" id="IPR016039">
    <property type="entry name" value="Thiolase-like"/>
</dbReference>
<accession>A0A0M8QJF0</accession>
<evidence type="ECO:0000313" key="6">
    <source>
        <dbReference type="Proteomes" id="UP000037773"/>
    </source>
</evidence>
<dbReference type="GO" id="GO:0006633">
    <property type="term" value="P:fatty acid biosynthetic process"/>
    <property type="evidence" value="ECO:0007669"/>
    <property type="project" value="TreeGrafter"/>
</dbReference>
<comment type="similarity">
    <text evidence="1 3">Belongs to the thiolase-like superfamily. Beta-ketoacyl-ACP synthases family.</text>
</comment>
<dbReference type="SUPFAM" id="SSF53901">
    <property type="entry name" value="Thiolase-like"/>
    <property type="match status" value="2"/>
</dbReference>
<dbReference type="Pfam" id="PF02801">
    <property type="entry name" value="Ketoacyl-synt_C"/>
    <property type="match status" value="1"/>
</dbReference>
<dbReference type="InterPro" id="IPR000794">
    <property type="entry name" value="Beta-ketoacyl_synthase"/>
</dbReference>
<dbReference type="PATRIC" id="fig|36816.3.peg.2960"/>
<dbReference type="GO" id="GO:0004315">
    <property type="term" value="F:3-oxoacyl-[acyl-carrier-protein] synthase activity"/>
    <property type="evidence" value="ECO:0007669"/>
    <property type="project" value="TreeGrafter"/>
</dbReference>
<proteinExistence type="inferred from homology"/>
<dbReference type="SMART" id="SM00825">
    <property type="entry name" value="PKS_KS"/>
    <property type="match status" value="1"/>
</dbReference>
<dbReference type="RefSeq" id="WP_030818962.1">
    <property type="nucleotide sequence ID" value="NZ_JBFBKA010000077.1"/>
</dbReference>
<dbReference type="Gene3D" id="3.40.47.10">
    <property type="match status" value="2"/>
</dbReference>
<dbReference type="EMBL" id="LGCN01000132">
    <property type="protein sequence ID" value="KOT39825.1"/>
    <property type="molecule type" value="Genomic_DNA"/>
</dbReference>
<dbReference type="PANTHER" id="PTHR11712:SF336">
    <property type="entry name" value="3-OXOACYL-[ACYL-CARRIER-PROTEIN] SYNTHASE, MITOCHONDRIAL"/>
    <property type="match status" value="1"/>
</dbReference>
<evidence type="ECO:0000313" key="5">
    <source>
        <dbReference type="EMBL" id="KOT39825.1"/>
    </source>
</evidence>
<dbReference type="InterPro" id="IPR014030">
    <property type="entry name" value="Ketoacyl_synth_N"/>
</dbReference>
<dbReference type="GO" id="GO:0005829">
    <property type="term" value="C:cytosol"/>
    <property type="evidence" value="ECO:0007669"/>
    <property type="project" value="TreeGrafter"/>
</dbReference>
<organism evidence="5 6">
    <name type="scientific">Streptomyces caelestis</name>
    <dbReference type="NCBI Taxonomy" id="36816"/>
    <lineage>
        <taxon>Bacteria</taxon>
        <taxon>Bacillati</taxon>
        <taxon>Actinomycetota</taxon>
        <taxon>Actinomycetes</taxon>
        <taxon>Kitasatosporales</taxon>
        <taxon>Streptomycetaceae</taxon>
        <taxon>Streptomyces</taxon>
    </lineage>
</organism>
<evidence type="ECO:0000259" key="4">
    <source>
        <dbReference type="PROSITE" id="PS52004"/>
    </source>
</evidence>
<evidence type="ECO:0000256" key="3">
    <source>
        <dbReference type="RuleBase" id="RU003694"/>
    </source>
</evidence>
<comment type="caution">
    <text evidence="5">The sequence shown here is derived from an EMBL/GenBank/DDBJ whole genome shotgun (WGS) entry which is preliminary data.</text>
</comment>
<dbReference type="AlphaFoldDB" id="A0A0M8QJF0"/>
<gene>
    <name evidence="5" type="ORF">ADK41_13695</name>
</gene>
<keyword evidence="2 3" id="KW-0808">Transferase</keyword>
<dbReference type="InterPro" id="IPR020841">
    <property type="entry name" value="PKS_Beta-ketoAc_synthase_dom"/>
</dbReference>
<keyword evidence="6" id="KW-1185">Reference proteome</keyword>
<dbReference type="Proteomes" id="UP000037773">
    <property type="component" value="Unassembled WGS sequence"/>
</dbReference>
<evidence type="ECO:0000256" key="2">
    <source>
        <dbReference type="ARBA" id="ARBA00022679"/>
    </source>
</evidence>
<name>A0A0M8QJF0_9ACTN</name>
<dbReference type="CDD" id="cd00834">
    <property type="entry name" value="KAS_I_II"/>
    <property type="match status" value="1"/>
</dbReference>
<evidence type="ECO:0000256" key="1">
    <source>
        <dbReference type="ARBA" id="ARBA00008467"/>
    </source>
</evidence>